<dbReference type="Proteomes" id="UP000237752">
    <property type="component" value="Unassembled WGS sequence"/>
</dbReference>
<sequence>MARRLADDGDTDTPRRSVADLLREAGIEQNAAPRRRRRFIEPDEELERDEEVERDDEVERDEAVEGDGAPERVEETVAAKKPGGDENAPSVEADSAAEPDSSAESASPLETGPAPGEEAKPVDDGETTSPIERINDQAPDTAAAKPAREHSGAVHWTLAIGEVVLAIAIGVGLSFIFRLLWDIAPYAAAVLAPVVICAVVAIVGFSRKKMGLGSIPLSLLLLVLFVTALLVVIPAAWVLTAA</sequence>
<feature type="compositionally biased region" description="Acidic residues" evidence="1">
    <location>
        <begin position="42"/>
        <end position="65"/>
    </location>
</feature>
<evidence type="ECO:0000313" key="4">
    <source>
        <dbReference type="Proteomes" id="UP000237752"/>
    </source>
</evidence>
<evidence type="ECO:0000256" key="2">
    <source>
        <dbReference type="SAM" id="Phobius"/>
    </source>
</evidence>
<accession>A0A2T0YYV4</accession>
<dbReference type="EMBL" id="PVUE01000034">
    <property type="protein sequence ID" value="PRZ29282.1"/>
    <property type="molecule type" value="Genomic_DNA"/>
</dbReference>
<evidence type="ECO:0000256" key="1">
    <source>
        <dbReference type="SAM" id="MobiDB-lite"/>
    </source>
</evidence>
<dbReference type="AlphaFoldDB" id="A0A2T0YYV4"/>
<name>A0A2T0YYV4_9ACTN</name>
<feature type="transmembrane region" description="Helical" evidence="2">
    <location>
        <begin position="153"/>
        <end position="177"/>
    </location>
</feature>
<comment type="caution">
    <text evidence="3">The sequence shown here is derived from an EMBL/GenBank/DDBJ whole genome shotgun (WGS) entry which is preliminary data.</text>
</comment>
<dbReference type="RefSeq" id="WP_106351189.1">
    <property type="nucleotide sequence ID" value="NZ_PVUE01000034.1"/>
</dbReference>
<feature type="region of interest" description="Disordered" evidence="1">
    <location>
        <begin position="22"/>
        <end position="147"/>
    </location>
</feature>
<organism evidence="3 4">
    <name type="scientific">Antricoccus suffuscus</name>
    <dbReference type="NCBI Taxonomy" id="1629062"/>
    <lineage>
        <taxon>Bacteria</taxon>
        <taxon>Bacillati</taxon>
        <taxon>Actinomycetota</taxon>
        <taxon>Actinomycetes</taxon>
        <taxon>Geodermatophilales</taxon>
        <taxon>Antricoccaceae</taxon>
        <taxon>Antricoccus</taxon>
    </lineage>
</organism>
<keyword evidence="2" id="KW-1133">Transmembrane helix</keyword>
<proteinExistence type="predicted"/>
<feature type="transmembrane region" description="Helical" evidence="2">
    <location>
        <begin position="183"/>
        <end position="205"/>
    </location>
</feature>
<reference evidence="3 4" key="1">
    <citation type="submission" date="2018-03" db="EMBL/GenBank/DDBJ databases">
        <title>Genomic Encyclopedia of Archaeal and Bacterial Type Strains, Phase II (KMG-II): from individual species to whole genera.</title>
        <authorList>
            <person name="Goeker M."/>
        </authorList>
    </citation>
    <scope>NUCLEOTIDE SEQUENCE [LARGE SCALE GENOMIC DNA]</scope>
    <source>
        <strain evidence="3 4">DSM 100065</strain>
    </source>
</reference>
<feature type="compositionally biased region" description="Low complexity" evidence="1">
    <location>
        <begin position="92"/>
        <end position="108"/>
    </location>
</feature>
<protein>
    <submittedName>
        <fullName evidence="3">Uncharacterized protein</fullName>
    </submittedName>
</protein>
<keyword evidence="4" id="KW-1185">Reference proteome</keyword>
<feature type="compositionally biased region" description="Basic and acidic residues" evidence="1">
    <location>
        <begin position="69"/>
        <end position="84"/>
    </location>
</feature>
<feature type="transmembrane region" description="Helical" evidence="2">
    <location>
        <begin position="217"/>
        <end position="239"/>
    </location>
</feature>
<keyword evidence="2" id="KW-0812">Transmembrane</keyword>
<keyword evidence="2" id="KW-0472">Membrane</keyword>
<evidence type="ECO:0000313" key="3">
    <source>
        <dbReference type="EMBL" id="PRZ29282.1"/>
    </source>
</evidence>
<gene>
    <name evidence="3" type="ORF">CLV47_13422</name>
</gene>